<keyword evidence="11" id="KW-1185">Reference proteome</keyword>
<evidence type="ECO:0000256" key="2">
    <source>
        <dbReference type="ARBA" id="ARBA00023015"/>
    </source>
</evidence>
<dbReference type="GO" id="GO:0046982">
    <property type="term" value="F:protein heterodimerization activity"/>
    <property type="evidence" value="ECO:0007669"/>
    <property type="project" value="InterPro"/>
</dbReference>
<evidence type="ECO:0000313" key="11">
    <source>
        <dbReference type="Proteomes" id="UP000775213"/>
    </source>
</evidence>
<name>A0AAV7G3I9_DENCH</name>
<comment type="similarity">
    <text evidence="7">Belongs to the NFYC/HAP5 subunit family.</text>
</comment>
<sequence>MRQAGIYSGILCGKNGPHSLPLSRIKKIMKQSGEDVKMISCEAPLVFAKACELFIEELTARAYKVTMQGKRRTLQREDIAAAVTATDLFDFLLEMVSASVINDGRTATEST</sequence>
<keyword evidence="5" id="KW-0539">Nucleus</keyword>
<dbReference type="GO" id="GO:0005634">
    <property type="term" value="C:nucleus"/>
    <property type="evidence" value="ECO:0007669"/>
    <property type="project" value="UniProtKB-SubCell"/>
</dbReference>
<dbReference type="InterPro" id="IPR009072">
    <property type="entry name" value="Histone-fold"/>
</dbReference>
<dbReference type="CDD" id="cd22908">
    <property type="entry name" value="HFD_NFYC-like"/>
    <property type="match status" value="1"/>
</dbReference>
<evidence type="ECO:0000256" key="7">
    <source>
        <dbReference type="ARBA" id="ARBA00038129"/>
    </source>
</evidence>
<gene>
    <name evidence="10" type="ORF">IEQ34_014311</name>
</gene>
<dbReference type="Proteomes" id="UP000775213">
    <property type="component" value="Unassembled WGS sequence"/>
</dbReference>
<feature type="domain" description="Transcription factor CBF/NF-Y/archaeal histone" evidence="9">
    <location>
        <begin position="19"/>
        <end position="83"/>
    </location>
</feature>
<evidence type="ECO:0000313" key="10">
    <source>
        <dbReference type="EMBL" id="KAH0456404.1"/>
    </source>
</evidence>
<evidence type="ECO:0000256" key="4">
    <source>
        <dbReference type="ARBA" id="ARBA00023163"/>
    </source>
</evidence>
<comment type="caution">
    <text evidence="10">The sequence shown here is derived from an EMBL/GenBank/DDBJ whole genome shotgun (WGS) entry which is preliminary data.</text>
</comment>
<dbReference type="InterPro" id="IPR003958">
    <property type="entry name" value="CBFA_NFYB_domain"/>
</dbReference>
<comment type="subcellular location">
    <subcellularLocation>
        <location evidence="1">Nucleus</location>
    </subcellularLocation>
</comment>
<organism evidence="10 11">
    <name type="scientific">Dendrobium chrysotoxum</name>
    <name type="common">Orchid</name>
    <dbReference type="NCBI Taxonomy" id="161865"/>
    <lineage>
        <taxon>Eukaryota</taxon>
        <taxon>Viridiplantae</taxon>
        <taxon>Streptophyta</taxon>
        <taxon>Embryophyta</taxon>
        <taxon>Tracheophyta</taxon>
        <taxon>Spermatophyta</taxon>
        <taxon>Magnoliopsida</taxon>
        <taxon>Liliopsida</taxon>
        <taxon>Asparagales</taxon>
        <taxon>Orchidaceae</taxon>
        <taxon>Epidendroideae</taxon>
        <taxon>Malaxideae</taxon>
        <taxon>Dendrobiinae</taxon>
        <taxon>Dendrobium</taxon>
    </lineage>
</organism>
<proteinExistence type="inferred from homology"/>
<keyword evidence="2" id="KW-0805">Transcription regulation</keyword>
<comment type="function">
    <text evidence="8">Stimulates the transcription of various genes by recognizing and binding to a CCAAT motif in promoters.</text>
</comment>
<dbReference type="Gene3D" id="1.10.20.10">
    <property type="entry name" value="Histone, subunit A"/>
    <property type="match status" value="1"/>
</dbReference>
<dbReference type="AlphaFoldDB" id="A0AAV7G3I9"/>
<evidence type="ECO:0000256" key="5">
    <source>
        <dbReference type="ARBA" id="ARBA00023242"/>
    </source>
</evidence>
<evidence type="ECO:0000256" key="3">
    <source>
        <dbReference type="ARBA" id="ARBA00023125"/>
    </source>
</evidence>
<accession>A0AAV7G3I9</accession>
<dbReference type="GO" id="GO:0000981">
    <property type="term" value="F:DNA-binding transcription factor activity, RNA polymerase II-specific"/>
    <property type="evidence" value="ECO:0007669"/>
    <property type="project" value="TreeGrafter"/>
</dbReference>
<keyword evidence="4" id="KW-0804">Transcription</keyword>
<dbReference type="PANTHER" id="PTHR10252:SF41">
    <property type="entry name" value="HAP5 SUBUNIT OF HAP COMPLEX"/>
    <property type="match status" value="1"/>
</dbReference>
<keyword evidence="3" id="KW-0238">DNA-binding</keyword>
<dbReference type="SUPFAM" id="SSF47113">
    <property type="entry name" value="Histone-fold"/>
    <property type="match status" value="1"/>
</dbReference>
<reference evidence="10 11" key="1">
    <citation type="journal article" date="2021" name="Hortic Res">
        <title>Chromosome-scale assembly of the Dendrobium chrysotoxum genome enhances the understanding of orchid evolution.</title>
        <authorList>
            <person name="Zhang Y."/>
            <person name="Zhang G.Q."/>
            <person name="Zhang D."/>
            <person name="Liu X.D."/>
            <person name="Xu X.Y."/>
            <person name="Sun W.H."/>
            <person name="Yu X."/>
            <person name="Zhu X."/>
            <person name="Wang Z.W."/>
            <person name="Zhao X."/>
            <person name="Zhong W.Y."/>
            <person name="Chen H."/>
            <person name="Yin W.L."/>
            <person name="Huang T."/>
            <person name="Niu S.C."/>
            <person name="Liu Z.J."/>
        </authorList>
    </citation>
    <scope>NUCLEOTIDE SEQUENCE [LARGE SCALE GENOMIC DNA]</scope>
    <source>
        <strain evidence="10">Lindl</strain>
    </source>
</reference>
<evidence type="ECO:0000256" key="6">
    <source>
        <dbReference type="ARBA" id="ARBA00025911"/>
    </source>
</evidence>
<evidence type="ECO:0000259" key="9">
    <source>
        <dbReference type="Pfam" id="PF00808"/>
    </source>
</evidence>
<dbReference type="InterPro" id="IPR050568">
    <property type="entry name" value="Transcr_DNA_Rep_Reg"/>
</dbReference>
<protein>
    <recommendedName>
        <fullName evidence="9">Transcription factor CBF/NF-Y/archaeal histone domain-containing protein</fullName>
    </recommendedName>
</protein>
<dbReference type="GO" id="GO:0000978">
    <property type="term" value="F:RNA polymerase II cis-regulatory region sequence-specific DNA binding"/>
    <property type="evidence" value="ECO:0007669"/>
    <property type="project" value="TreeGrafter"/>
</dbReference>
<dbReference type="PANTHER" id="PTHR10252">
    <property type="entry name" value="HISTONE-LIKE TRANSCRIPTION FACTOR CCAAT-RELATED"/>
    <property type="match status" value="1"/>
</dbReference>
<evidence type="ECO:0000256" key="8">
    <source>
        <dbReference type="ARBA" id="ARBA00059992"/>
    </source>
</evidence>
<dbReference type="Pfam" id="PF00808">
    <property type="entry name" value="CBFD_NFYB_HMF"/>
    <property type="match status" value="1"/>
</dbReference>
<evidence type="ECO:0000256" key="1">
    <source>
        <dbReference type="ARBA" id="ARBA00004123"/>
    </source>
</evidence>
<dbReference type="EMBL" id="JAGFBR010000013">
    <property type="protein sequence ID" value="KAH0456404.1"/>
    <property type="molecule type" value="Genomic_DNA"/>
</dbReference>
<dbReference type="FunFam" id="1.10.20.10:FF:000062">
    <property type="entry name" value="Nuclear transcription factor Y subunit C"/>
    <property type="match status" value="1"/>
</dbReference>
<comment type="subunit">
    <text evidence="6">Heterotrimeric transcription factor composed of three components, NF-YA, NF-YB and NF-YC. NF-YB and NF-YC must interact and dimerize for NF-YA association and DNA binding.</text>
</comment>